<dbReference type="PROSITE" id="PS51257">
    <property type="entry name" value="PROKAR_LIPOPROTEIN"/>
    <property type="match status" value="1"/>
</dbReference>
<feature type="domain" description="BIG2" evidence="1">
    <location>
        <begin position="33"/>
        <end position="110"/>
    </location>
</feature>
<dbReference type="InterPro" id="IPR003343">
    <property type="entry name" value="Big_2"/>
</dbReference>
<reference evidence="2" key="1">
    <citation type="submission" date="2020-10" db="EMBL/GenBank/DDBJ databases">
        <authorList>
            <person name="Gilroy R."/>
        </authorList>
    </citation>
    <scope>NUCLEOTIDE SEQUENCE</scope>
    <source>
        <strain evidence="2">10037</strain>
    </source>
</reference>
<dbReference type="Gene3D" id="2.60.40.1080">
    <property type="match status" value="2"/>
</dbReference>
<dbReference type="SUPFAM" id="SSF49373">
    <property type="entry name" value="Invasin/intimin cell-adhesion fragments"/>
    <property type="match status" value="2"/>
</dbReference>
<proteinExistence type="predicted"/>
<dbReference type="AlphaFoldDB" id="A0A9D9N915"/>
<dbReference type="Pfam" id="PF02368">
    <property type="entry name" value="Big_2"/>
    <property type="match status" value="2"/>
</dbReference>
<evidence type="ECO:0000259" key="1">
    <source>
        <dbReference type="SMART" id="SM00635"/>
    </source>
</evidence>
<evidence type="ECO:0000313" key="2">
    <source>
        <dbReference type="EMBL" id="MBO8464747.1"/>
    </source>
</evidence>
<dbReference type="InterPro" id="IPR008964">
    <property type="entry name" value="Invasin/intimin_cell_adhesion"/>
</dbReference>
<evidence type="ECO:0000313" key="3">
    <source>
        <dbReference type="Proteomes" id="UP000823597"/>
    </source>
</evidence>
<dbReference type="SMART" id="SM00635">
    <property type="entry name" value="BID_2"/>
    <property type="match status" value="2"/>
</dbReference>
<dbReference type="EMBL" id="JADIME010000020">
    <property type="protein sequence ID" value="MBO8464747.1"/>
    <property type="molecule type" value="Genomic_DNA"/>
</dbReference>
<dbReference type="Proteomes" id="UP000823597">
    <property type="component" value="Unassembled WGS sequence"/>
</dbReference>
<comment type="caution">
    <text evidence="2">The sequence shown here is derived from an EMBL/GenBank/DDBJ whole genome shotgun (WGS) entry which is preliminary data.</text>
</comment>
<feature type="domain" description="BIG2" evidence="1">
    <location>
        <begin position="115"/>
        <end position="192"/>
    </location>
</feature>
<name>A0A9D9N915_9BACT</name>
<reference evidence="2" key="2">
    <citation type="journal article" date="2021" name="PeerJ">
        <title>Extensive microbial diversity within the chicken gut microbiome revealed by metagenomics and culture.</title>
        <authorList>
            <person name="Gilroy R."/>
            <person name="Ravi A."/>
            <person name="Getino M."/>
            <person name="Pursley I."/>
            <person name="Horton D.L."/>
            <person name="Alikhan N.F."/>
            <person name="Baker D."/>
            <person name="Gharbi K."/>
            <person name="Hall N."/>
            <person name="Watson M."/>
            <person name="Adriaenssens E.M."/>
            <person name="Foster-Nyarko E."/>
            <person name="Jarju S."/>
            <person name="Secka A."/>
            <person name="Antonio M."/>
            <person name="Oren A."/>
            <person name="Chaudhuri R.R."/>
            <person name="La Ragione R."/>
            <person name="Hildebrand F."/>
            <person name="Pallen M.J."/>
        </authorList>
    </citation>
    <scope>NUCLEOTIDE SEQUENCE</scope>
    <source>
        <strain evidence="2">10037</strain>
    </source>
</reference>
<gene>
    <name evidence="2" type="ORF">IAB93_01965</name>
</gene>
<protein>
    <submittedName>
        <fullName evidence="2">Ig-like domain-containing protein</fullName>
    </submittedName>
</protein>
<sequence>MKKITSLFAIAIAASSLLQGCEEPVTPPEKPLELSEVILDREEAVIKRGETLVLSYTVEPEGVSCGQAVWISSDPSVATVDQSGKVVAVSTGTAEITVTVDTKSDICLITVDPVMPESISLDIKEQRLLVGGSFKLTATVSPEDADDKDVTWSSSDETVASVSEDGAVMALAAGEAVITAACGDLSDDCHIEVAAMPMLGDYYYSDGTWSTELDASKETIGIVFYMTPDKASGKILSLDEFYDPDNGEYASYTMWCTGEMEEIGCNHEFEGRLNMDIMKEHPGWEENYPPFKWCADKTDGGLEWYLPATAELRQMICGMCGVKWMSEGADEDNNEINDWGDSERYLNGSEWADEKEAFNARIEAAGGEPIECGGNMYWASTEQDANYAGKIVFLTGMTQGFKKSDPYGRVRPIAVFTIE</sequence>
<organism evidence="2 3">
    <name type="scientific">Candidatus Merdivivens pullistercoris</name>
    <dbReference type="NCBI Taxonomy" id="2840873"/>
    <lineage>
        <taxon>Bacteria</taxon>
        <taxon>Pseudomonadati</taxon>
        <taxon>Bacteroidota</taxon>
        <taxon>Bacteroidia</taxon>
        <taxon>Bacteroidales</taxon>
        <taxon>Muribaculaceae</taxon>
        <taxon>Muribaculaceae incertae sedis</taxon>
        <taxon>Candidatus Merdivivens</taxon>
    </lineage>
</organism>
<accession>A0A9D9N915</accession>